<evidence type="ECO:0000313" key="3">
    <source>
        <dbReference type="Proteomes" id="UP001497525"/>
    </source>
</evidence>
<reference evidence="2" key="1">
    <citation type="submission" date="2024-06" db="EMBL/GenBank/DDBJ databases">
        <authorList>
            <person name="Liu X."/>
            <person name="Lenzi L."/>
            <person name="Haldenby T S."/>
            <person name="Uol C."/>
        </authorList>
    </citation>
    <scope>NUCLEOTIDE SEQUENCE</scope>
</reference>
<protein>
    <submittedName>
        <fullName evidence="2">Uncharacterized protein</fullName>
    </submittedName>
</protein>
<dbReference type="AlphaFoldDB" id="A0AAV2TD77"/>
<dbReference type="Proteomes" id="UP001497525">
    <property type="component" value="Unassembled WGS sequence"/>
</dbReference>
<gene>
    <name evidence="2" type="ORF">CDAUBV1_LOCUS9159</name>
</gene>
<name>A0AAV2TD77_CALDB</name>
<dbReference type="PROSITE" id="PS51257">
    <property type="entry name" value="PROKAR_LIPOPROTEIN"/>
    <property type="match status" value="1"/>
</dbReference>
<feature type="chain" id="PRO_5043371294" evidence="1">
    <location>
        <begin position="20"/>
        <end position="470"/>
    </location>
</feature>
<evidence type="ECO:0000313" key="2">
    <source>
        <dbReference type="EMBL" id="CAL5135099.1"/>
    </source>
</evidence>
<evidence type="ECO:0000256" key="1">
    <source>
        <dbReference type="SAM" id="SignalP"/>
    </source>
</evidence>
<organism evidence="2 3">
    <name type="scientific">Calicophoron daubneyi</name>
    <name type="common">Rumen fluke</name>
    <name type="synonym">Paramphistomum daubneyi</name>
    <dbReference type="NCBI Taxonomy" id="300641"/>
    <lineage>
        <taxon>Eukaryota</taxon>
        <taxon>Metazoa</taxon>
        <taxon>Spiralia</taxon>
        <taxon>Lophotrochozoa</taxon>
        <taxon>Platyhelminthes</taxon>
        <taxon>Trematoda</taxon>
        <taxon>Digenea</taxon>
        <taxon>Plagiorchiida</taxon>
        <taxon>Pronocephalata</taxon>
        <taxon>Paramphistomoidea</taxon>
        <taxon>Paramphistomidae</taxon>
        <taxon>Calicophoron</taxon>
    </lineage>
</organism>
<sequence>MKSLLHLLLLLTLLCGCFAQDDDPVDPLLKYVVFDGNVSCSGYNNDESTENRAFANISDAITKVTKHRLLSAALVEQNVFEKLPESGLCAQFSMIFDKEILKSTNRNIFKRDINNAIACELNNQLPEKMKGKVIFSTEEYELVGPIHLTEEEGNHSIPLNEQQLKEGPDIIKSSLEAALGNIDLSGAVRSISRPKLEQTVVHAQSVTIAHTVVKLDWLELRRGLGAVREKELLEHLDHLLNDEFHIGHKLGYNEIHTQEIPQSICPTTRRERVEVIYPFQPMLARVPKKKSRKVWGSSSEDAPTEEPLNVGRRAFSRNSEAKPKNHTVQFCSPSPWLWSKSTMKRMAESGEYRNAMLFKKEVFSDVIVSELPCIASYVALNTRQCNSLTNEAIKLTVKFLVLLSRSRSMDFLKRALSHLQNQSTRLPKPFSLHVLHHYNPLPVCVSTNPTPFINQRAVSTTLSAVSSSTI</sequence>
<accession>A0AAV2TD77</accession>
<feature type="signal peptide" evidence="1">
    <location>
        <begin position="1"/>
        <end position="19"/>
    </location>
</feature>
<keyword evidence="1" id="KW-0732">Signal</keyword>
<comment type="caution">
    <text evidence="2">The sequence shown here is derived from an EMBL/GenBank/DDBJ whole genome shotgun (WGS) entry which is preliminary data.</text>
</comment>
<dbReference type="EMBL" id="CAXLJL010000245">
    <property type="protein sequence ID" value="CAL5135099.1"/>
    <property type="molecule type" value="Genomic_DNA"/>
</dbReference>
<proteinExistence type="predicted"/>